<comment type="similarity">
    <text evidence="1">Belongs to the CAF1 family.</text>
</comment>
<dbReference type="GO" id="GO:0000289">
    <property type="term" value="P:nuclear-transcribed mRNA poly(A) tail shortening"/>
    <property type="evidence" value="ECO:0007669"/>
    <property type="project" value="TreeGrafter"/>
</dbReference>
<dbReference type="InterPro" id="IPR051181">
    <property type="entry name" value="CAF1_poly(A)_ribonucleases"/>
</dbReference>
<dbReference type="Proteomes" id="UP000011715">
    <property type="component" value="Unassembled WGS sequence"/>
</dbReference>
<dbReference type="EMBL" id="GL876967">
    <property type="protein sequence ID" value="KLU83948.1"/>
    <property type="molecule type" value="Genomic_DNA"/>
</dbReference>
<name>A0A0C4DSV4_MAGP6</name>
<reference evidence="2" key="2">
    <citation type="submission" date="2010-05" db="EMBL/GenBank/DDBJ databases">
        <title>The Genome Sequence of Magnaporthe poae strain ATCC 64411.</title>
        <authorList>
            <consortium name="The Broad Institute Genome Sequencing Platform"/>
            <consortium name="Broad Institute Genome Sequencing Center for Infectious Disease"/>
            <person name="Ma L.-J."/>
            <person name="Dead R."/>
            <person name="Young S."/>
            <person name="Zeng Q."/>
            <person name="Koehrsen M."/>
            <person name="Alvarado L."/>
            <person name="Berlin A."/>
            <person name="Chapman S.B."/>
            <person name="Chen Z."/>
            <person name="Freedman E."/>
            <person name="Gellesch M."/>
            <person name="Goldberg J."/>
            <person name="Griggs A."/>
            <person name="Gujja S."/>
            <person name="Heilman E.R."/>
            <person name="Heiman D."/>
            <person name="Hepburn T."/>
            <person name="Howarth C."/>
            <person name="Jen D."/>
            <person name="Larson L."/>
            <person name="Mehta T."/>
            <person name="Neiman D."/>
            <person name="Pearson M."/>
            <person name="Roberts A."/>
            <person name="Saif S."/>
            <person name="Shea T."/>
            <person name="Shenoy N."/>
            <person name="Sisk P."/>
            <person name="Stolte C."/>
            <person name="Sykes S."/>
            <person name="Walk T."/>
            <person name="White J."/>
            <person name="Yandava C."/>
            <person name="Haas B."/>
            <person name="Nusbaum C."/>
            <person name="Birren B."/>
        </authorList>
    </citation>
    <scope>NUCLEOTIDE SEQUENCE</scope>
    <source>
        <strain evidence="2">ATCC 64411</strain>
    </source>
</reference>
<reference evidence="3" key="4">
    <citation type="journal article" date="2015" name="G3 (Bethesda)">
        <title>Genome sequences of three phytopathogenic species of the Magnaporthaceae family of fungi.</title>
        <authorList>
            <person name="Okagaki L.H."/>
            <person name="Nunes C.C."/>
            <person name="Sailsbery J."/>
            <person name="Clay B."/>
            <person name="Brown D."/>
            <person name="John T."/>
            <person name="Oh Y."/>
            <person name="Young N."/>
            <person name="Fitzgerald M."/>
            <person name="Haas B.J."/>
            <person name="Zeng Q."/>
            <person name="Young S."/>
            <person name="Adiconis X."/>
            <person name="Fan L."/>
            <person name="Levin J.Z."/>
            <person name="Mitchell T.K."/>
            <person name="Okubara P.A."/>
            <person name="Farman M.L."/>
            <person name="Kohn L.M."/>
            <person name="Birren B."/>
            <person name="Ma L.-J."/>
            <person name="Dean R.A."/>
        </authorList>
    </citation>
    <scope>NUCLEOTIDE SEQUENCE</scope>
    <source>
        <strain evidence="3">ATCC 64411 / 73-15</strain>
    </source>
</reference>
<organism evidence="3 4">
    <name type="scientific">Magnaporthiopsis poae (strain ATCC 64411 / 73-15)</name>
    <name type="common">Kentucky bluegrass fungus</name>
    <name type="synonym">Magnaporthe poae</name>
    <dbReference type="NCBI Taxonomy" id="644358"/>
    <lineage>
        <taxon>Eukaryota</taxon>
        <taxon>Fungi</taxon>
        <taxon>Dikarya</taxon>
        <taxon>Ascomycota</taxon>
        <taxon>Pezizomycotina</taxon>
        <taxon>Sordariomycetes</taxon>
        <taxon>Sordariomycetidae</taxon>
        <taxon>Magnaporthales</taxon>
        <taxon>Magnaporthaceae</taxon>
        <taxon>Magnaporthiopsis</taxon>
    </lineage>
</organism>
<keyword evidence="4" id="KW-1185">Reference proteome</keyword>
<dbReference type="InterPro" id="IPR006941">
    <property type="entry name" value="RNase_CAF1"/>
</dbReference>
<evidence type="ECO:0000256" key="1">
    <source>
        <dbReference type="ARBA" id="ARBA00008372"/>
    </source>
</evidence>
<dbReference type="AlphaFoldDB" id="A0A0C4DSV4"/>
<dbReference type="Pfam" id="PF04857">
    <property type="entry name" value="CAF1"/>
    <property type="match status" value="1"/>
</dbReference>
<dbReference type="InterPro" id="IPR012337">
    <property type="entry name" value="RNaseH-like_sf"/>
</dbReference>
<dbReference type="STRING" id="644358.A0A0C4DSV4"/>
<dbReference type="GO" id="GO:0000175">
    <property type="term" value="F:3'-5'-RNA exonuclease activity"/>
    <property type="evidence" value="ECO:0007669"/>
    <property type="project" value="TreeGrafter"/>
</dbReference>
<sequence length="449" mass="51038">MRPPQDITAVDADNFWVLLPEVLEHIAAAEYIGLDLEMTGIRLKDGISGRQEKLNIDEYYAAGVEAATAFQILEVGITCLRYRPEDKSYHWKSYNFQLAPWYLGHEPSNVALAKVLDRRFSLSSNTVDFLRASRGDNLPDRVLKKGIAYLSRQETQDAYDNFIDPDARGTLAAINIDGESPAMRDFYASVRGQITSWLSELEWNSQAYINIENPQGDRLTTLQTRLIHQLLETEFAKQGLRGKLKSNSSFMQITVKGTDADLEETLYRRLCGRELAVRHQTGFRYVFEALVGGDFAEEIDVQLLLGPGTHSPGTIDAMERKLQSIEKRAKARARVTIVHNSLFDLCFLYRSFVGDLPQTLTQFKLDLQALFPRLVDTKYMATRGGRELDPGMSLDQLYSTVKRQRFPPIAPQVSPTKVCHYAGYDSWITAMAFLKLSWKFGQDRKLRKT</sequence>
<reference evidence="2" key="3">
    <citation type="submission" date="2011-03" db="EMBL/GenBank/DDBJ databases">
        <title>Annotation of Magnaporthe poae ATCC 64411.</title>
        <authorList>
            <person name="Ma L.-J."/>
            <person name="Dead R."/>
            <person name="Young S.K."/>
            <person name="Zeng Q."/>
            <person name="Gargeya S."/>
            <person name="Fitzgerald M."/>
            <person name="Haas B."/>
            <person name="Abouelleil A."/>
            <person name="Alvarado L."/>
            <person name="Arachchi H.M."/>
            <person name="Berlin A."/>
            <person name="Brown A."/>
            <person name="Chapman S.B."/>
            <person name="Chen Z."/>
            <person name="Dunbar C."/>
            <person name="Freedman E."/>
            <person name="Gearin G."/>
            <person name="Gellesch M."/>
            <person name="Goldberg J."/>
            <person name="Griggs A."/>
            <person name="Gujja S."/>
            <person name="Heiman D."/>
            <person name="Howarth C."/>
            <person name="Larson L."/>
            <person name="Lui A."/>
            <person name="MacDonald P.J.P."/>
            <person name="Mehta T."/>
            <person name="Montmayeur A."/>
            <person name="Murphy C."/>
            <person name="Neiman D."/>
            <person name="Pearson M."/>
            <person name="Priest M."/>
            <person name="Roberts A."/>
            <person name="Saif S."/>
            <person name="Shea T."/>
            <person name="Shenoy N."/>
            <person name="Sisk P."/>
            <person name="Stolte C."/>
            <person name="Sykes S."/>
            <person name="Yandava C."/>
            <person name="Wortman J."/>
            <person name="Nusbaum C."/>
            <person name="Birren B."/>
        </authorList>
    </citation>
    <scope>NUCLEOTIDE SEQUENCE</scope>
    <source>
        <strain evidence="2">ATCC 64411</strain>
    </source>
</reference>
<evidence type="ECO:0000313" key="2">
    <source>
        <dbReference type="EMBL" id="KLU83948.1"/>
    </source>
</evidence>
<proteinExistence type="inferred from homology"/>
<dbReference type="EnsemblFungi" id="MAPG_02997T0">
    <property type="protein sequence ID" value="MAPG_02997T0"/>
    <property type="gene ID" value="MAPG_02997"/>
</dbReference>
<dbReference type="InterPro" id="IPR036397">
    <property type="entry name" value="RNaseH_sf"/>
</dbReference>
<dbReference type="SUPFAM" id="SSF53098">
    <property type="entry name" value="Ribonuclease H-like"/>
    <property type="match status" value="1"/>
</dbReference>
<evidence type="ECO:0000313" key="4">
    <source>
        <dbReference type="Proteomes" id="UP000011715"/>
    </source>
</evidence>
<dbReference type="VEuPathDB" id="FungiDB:MAPG_02997"/>
<dbReference type="OrthoDB" id="1432093at2759"/>
<reference evidence="4" key="1">
    <citation type="submission" date="2010-05" db="EMBL/GenBank/DDBJ databases">
        <title>The genome sequence of Magnaporthe poae strain ATCC 64411.</title>
        <authorList>
            <person name="Ma L.-J."/>
            <person name="Dead R."/>
            <person name="Young S."/>
            <person name="Zeng Q."/>
            <person name="Koehrsen M."/>
            <person name="Alvarado L."/>
            <person name="Berlin A."/>
            <person name="Chapman S.B."/>
            <person name="Chen Z."/>
            <person name="Freedman E."/>
            <person name="Gellesch M."/>
            <person name="Goldberg J."/>
            <person name="Griggs A."/>
            <person name="Gujja S."/>
            <person name="Heilman E.R."/>
            <person name="Heiman D."/>
            <person name="Hepburn T."/>
            <person name="Howarth C."/>
            <person name="Jen D."/>
            <person name="Larson L."/>
            <person name="Mehta T."/>
            <person name="Neiman D."/>
            <person name="Pearson M."/>
            <person name="Roberts A."/>
            <person name="Saif S."/>
            <person name="Shea T."/>
            <person name="Shenoy N."/>
            <person name="Sisk P."/>
            <person name="Stolte C."/>
            <person name="Sykes S."/>
            <person name="Walk T."/>
            <person name="White J."/>
            <person name="Yandava C."/>
            <person name="Haas B."/>
            <person name="Nusbaum C."/>
            <person name="Birren B."/>
        </authorList>
    </citation>
    <scope>NUCLEOTIDE SEQUENCE [LARGE SCALE GENOMIC DNA]</scope>
    <source>
        <strain evidence="4">ATCC 64411 / 73-15</strain>
    </source>
</reference>
<dbReference type="PANTHER" id="PTHR15092:SF22">
    <property type="entry name" value="POLY(A)-SPECIFIC RIBONUCLEASE PNLDC1"/>
    <property type="match status" value="1"/>
</dbReference>
<dbReference type="eggNOG" id="KOG1990">
    <property type="taxonomic scope" value="Eukaryota"/>
</dbReference>
<dbReference type="OMA" id="LTTCHED"/>
<dbReference type="PANTHER" id="PTHR15092">
    <property type="entry name" value="POLY A -SPECIFIC RIBONUCLEASE/TARGET OF EGR1, MEMBER 1"/>
    <property type="match status" value="1"/>
</dbReference>
<dbReference type="Gene3D" id="3.30.420.10">
    <property type="entry name" value="Ribonuclease H-like superfamily/Ribonuclease H"/>
    <property type="match status" value="2"/>
</dbReference>
<accession>A0A0C4DSV4</accession>
<dbReference type="GO" id="GO:0005634">
    <property type="term" value="C:nucleus"/>
    <property type="evidence" value="ECO:0007669"/>
    <property type="project" value="TreeGrafter"/>
</dbReference>
<dbReference type="GO" id="GO:1990432">
    <property type="term" value="P:siRNA 3'-end processing"/>
    <property type="evidence" value="ECO:0007669"/>
    <property type="project" value="TreeGrafter"/>
</dbReference>
<evidence type="ECO:0000313" key="3">
    <source>
        <dbReference type="EnsemblFungi" id="MAPG_02997T0"/>
    </source>
</evidence>
<dbReference type="GO" id="GO:0003723">
    <property type="term" value="F:RNA binding"/>
    <property type="evidence" value="ECO:0007669"/>
    <property type="project" value="TreeGrafter"/>
</dbReference>
<gene>
    <name evidence="2" type="ORF">MAPG_02997</name>
</gene>
<dbReference type="GO" id="GO:1990431">
    <property type="term" value="P:priRNA 3'-end processing"/>
    <property type="evidence" value="ECO:0007669"/>
    <property type="project" value="TreeGrafter"/>
</dbReference>
<protein>
    <submittedName>
        <fullName evidence="2 3">Uncharacterized protein</fullName>
    </submittedName>
</protein>
<reference evidence="3" key="5">
    <citation type="submission" date="2015-06" db="UniProtKB">
        <authorList>
            <consortium name="EnsemblFungi"/>
        </authorList>
    </citation>
    <scope>IDENTIFICATION</scope>
    <source>
        <strain evidence="3">ATCC 64411</strain>
    </source>
</reference>
<dbReference type="EMBL" id="ADBL01000727">
    <property type="status" value="NOT_ANNOTATED_CDS"/>
    <property type="molecule type" value="Genomic_DNA"/>
</dbReference>